<evidence type="ECO:0000313" key="1">
    <source>
        <dbReference type="EMBL" id="QKG22864.1"/>
    </source>
</evidence>
<proteinExistence type="predicted"/>
<gene>
    <name evidence="1" type="ORF">ACTIVE_4505</name>
</gene>
<accession>A0A7D4A0R6</accession>
<organism evidence="1 2">
    <name type="scientific">Actinomadura verrucosospora</name>
    <dbReference type="NCBI Taxonomy" id="46165"/>
    <lineage>
        <taxon>Bacteria</taxon>
        <taxon>Bacillati</taxon>
        <taxon>Actinomycetota</taxon>
        <taxon>Actinomycetes</taxon>
        <taxon>Streptosporangiales</taxon>
        <taxon>Thermomonosporaceae</taxon>
        <taxon>Actinomadura</taxon>
    </lineage>
</organism>
<dbReference type="Proteomes" id="UP000501240">
    <property type="component" value="Chromosome"/>
</dbReference>
<dbReference type="EMBL" id="CP053892">
    <property type="protein sequence ID" value="QKG22864.1"/>
    <property type="molecule type" value="Genomic_DNA"/>
</dbReference>
<dbReference type="AlphaFoldDB" id="A0A7D4A0R6"/>
<sequence>MVGLVLNLIPLLRVTRAKRI</sequence>
<evidence type="ECO:0000313" key="2">
    <source>
        <dbReference type="Proteomes" id="UP000501240"/>
    </source>
</evidence>
<protein>
    <submittedName>
        <fullName evidence="1">Uncharacterized protein</fullName>
    </submittedName>
</protein>
<keyword evidence="2" id="KW-1185">Reference proteome</keyword>
<reference evidence="1 2" key="1">
    <citation type="submission" date="2020-05" db="EMBL/GenBank/DDBJ databases">
        <title>Actinomadura verrucosospora NRRL-B18236 (PFL_A860) Genome sequencing and assembly.</title>
        <authorList>
            <person name="Samborskyy M."/>
        </authorList>
    </citation>
    <scope>NUCLEOTIDE SEQUENCE [LARGE SCALE GENOMIC DNA]</scope>
    <source>
        <strain evidence="1 2">NRRL:B18236</strain>
    </source>
</reference>
<name>A0A7D4A0R6_ACTVE</name>